<feature type="transmembrane region" description="Helical" evidence="2">
    <location>
        <begin position="87"/>
        <end position="108"/>
    </location>
</feature>
<organism evidence="4 5">
    <name type="scientific">Sedimenticola thiotaurini</name>
    <dbReference type="NCBI Taxonomy" id="1543721"/>
    <lineage>
        <taxon>Bacteria</taxon>
        <taxon>Pseudomonadati</taxon>
        <taxon>Pseudomonadota</taxon>
        <taxon>Gammaproteobacteria</taxon>
        <taxon>Chromatiales</taxon>
        <taxon>Sedimenticolaceae</taxon>
        <taxon>Sedimenticola</taxon>
    </lineage>
</organism>
<feature type="signal peptide" evidence="3">
    <location>
        <begin position="1"/>
        <end position="20"/>
    </location>
</feature>
<gene>
    <name evidence="4" type="ORF">AAY24_02820</name>
</gene>
<proteinExistence type="predicted"/>
<feature type="chain" id="PRO_5002517813" evidence="3">
    <location>
        <begin position="21"/>
        <end position="139"/>
    </location>
</feature>
<feature type="region of interest" description="Disordered" evidence="1">
    <location>
        <begin position="25"/>
        <end position="51"/>
    </location>
</feature>
<evidence type="ECO:0000313" key="4">
    <source>
        <dbReference type="EMBL" id="AKH22014.1"/>
    </source>
</evidence>
<dbReference type="EMBL" id="CP011412">
    <property type="protein sequence ID" value="AKH22014.1"/>
    <property type="molecule type" value="Genomic_DNA"/>
</dbReference>
<evidence type="ECO:0000256" key="1">
    <source>
        <dbReference type="SAM" id="MobiDB-lite"/>
    </source>
</evidence>
<evidence type="ECO:0000256" key="2">
    <source>
        <dbReference type="SAM" id="Phobius"/>
    </source>
</evidence>
<reference evidence="4 5" key="1">
    <citation type="journal article" date="2015" name="Genome Announc.">
        <title>Complete Genome Sequence of Sedimenticola thiotaurini Strain SIP-G1, a Polyphosphate- and Polyhydroxyalkanoate-Accumulating Sulfur-Oxidizing Gammaproteobacterium Isolated from Salt Marsh Sediments.</title>
        <authorList>
            <person name="Flood B.E."/>
            <person name="Jones D.S."/>
            <person name="Bailey J.V."/>
        </authorList>
    </citation>
    <scope>NUCLEOTIDE SEQUENCE [LARGE SCALE GENOMIC DNA]</scope>
    <source>
        <strain evidence="4 5">SIP-G1</strain>
    </source>
</reference>
<dbReference type="KEGG" id="seds:AAY24_02820"/>
<sequence length="139" mass="15955">MRRKLAPLLLLLVTASTAMADNLNSSAEQDKDSSPFPFQLYRTPAVPEPSRNEQILTCEALEREIAQLTPDTYSYQPGFYEDPYHGASIWIGTTILMPAYALSGYVEYLRYQERGRMISAEDRIEMLRRLKAQKHCFES</sequence>
<name>A0A0F7K367_9GAMM</name>
<dbReference type="AlphaFoldDB" id="A0A0F7K367"/>
<keyword evidence="2" id="KW-1133">Transmembrane helix</keyword>
<keyword evidence="2" id="KW-0472">Membrane</keyword>
<protein>
    <submittedName>
        <fullName evidence="4">Uncharacterized protein</fullName>
    </submittedName>
</protein>
<keyword evidence="5" id="KW-1185">Reference proteome</keyword>
<accession>A0A0F7K367</accession>
<keyword evidence="2" id="KW-0812">Transmembrane</keyword>
<dbReference type="Proteomes" id="UP000034410">
    <property type="component" value="Chromosome"/>
</dbReference>
<evidence type="ECO:0000256" key="3">
    <source>
        <dbReference type="SAM" id="SignalP"/>
    </source>
</evidence>
<evidence type="ECO:0000313" key="5">
    <source>
        <dbReference type="Proteomes" id="UP000034410"/>
    </source>
</evidence>
<keyword evidence="3" id="KW-0732">Signal</keyword>